<dbReference type="RefSeq" id="WP_342071674.1">
    <property type="nucleotide sequence ID" value="NZ_CP151762.1"/>
</dbReference>
<proteinExistence type="predicted"/>
<organism evidence="1 2">
    <name type="scientific">Yoonia algicola</name>
    <dbReference type="NCBI Taxonomy" id="3137368"/>
    <lineage>
        <taxon>Bacteria</taxon>
        <taxon>Pseudomonadati</taxon>
        <taxon>Pseudomonadota</taxon>
        <taxon>Alphaproteobacteria</taxon>
        <taxon>Rhodobacterales</taxon>
        <taxon>Paracoccaceae</taxon>
        <taxon>Yoonia</taxon>
    </lineage>
</organism>
<evidence type="ECO:0000313" key="2">
    <source>
        <dbReference type="Proteomes" id="UP001451782"/>
    </source>
</evidence>
<dbReference type="Proteomes" id="UP001451782">
    <property type="component" value="Chromosome"/>
</dbReference>
<gene>
    <name evidence="1" type="ORF">AABB28_08790</name>
</gene>
<name>A0AAN0NGQ8_9RHOB</name>
<keyword evidence="2" id="KW-1185">Reference proteome</keyword>
<protein>
    <submittedName>
        <fullName evidence="1">Uncharacterized protein</fullName>
    </submittedName>
</protein>
<dbReference type="KEGG" id="yag:AABB28_08790"/>
<evidence type="ECO:0000313" key="1">
    <source>
        <dbReference type="EMBL" id="WZU65327.1"/>
    </source>
</evidence>
<accession>A0AAN0NGQ8</accession>
<reference evidence="1 2" key="1">
    <citation type="submission" date="2024-04" db="EMBL/GenBank/DDBJ databases">
        <title>Phylogenomic analyses of a clade within the roseobacter group suggest taxonomic reassignments of species of the genera Aestuariivita, Citreicella, Loktanella, Nautella, Pelagibaca, Ruegeria, Thalassobius, Thiobacimonas and Tropicibacter, and the proposal o.</title>
        <authorList>
            <person name="Jeon C.O."/>
        </authorList>
    </citation>
    <scope>NUCLEOTIDE SEQUENCE [LARGE SCALE GENOMIC DNA]</scope>
    <source>
        <strain evidence="1 2">G8-12</strain>
    </source>
</reference>
<dbReference type="EMBL" id="CP151762">
    <property type="protein sequence ID" value="WZU65327.1"/>
    <property type="molecule type" value="Genomic_DNA"/>
</dbReference>
<sequence>MQIAFHIGANCTDEDRLLKSVLRNADVLLQQGIAVPGPGRYRKLIREAIESLDGAQPTAEARDVLLDAIVEDDKITRLVLSNDNFLTVPKRIFDHGVFYHQAEKKVRGLHSLFPEDDIALFMGMRHPASFLQETATRAGVTGLGEYLGVLQPLELRWSDVIRRIKLAAPQTPLYVWCNEDTPLIWEELIRLFSGVSADMPIAGQFDVLSTIIGPEGLEMLTSGMASLADDDIEARQDLIADILETHALPEQVEDHIDLPELTDAVVQAMTASYEADLDVIGQMEGVELILPFD</sequence>
<dbReference type="AlphaFoldDB" id="A0AAN0NGQ8"/>